<dbReference type="EMBL" id="AJYA01000031">
    <property type="protein sequence ID" value="EIM75249.1"/>
    <property type="molecule type" value="Genomic_DNA"/>
</dbReference>
<dbReference type="AlphaFoldDB" id="I5C097"/>
<comment type="caution">
    <text evidence="1">The sequence shown here is derived from an EMBL/GenBank/DDBJ whole genome shotgun (WGS) entry which is preliminary data.</text>
</comment>
<gene>
    <name evidence="1" type="ORF">A3SI_14059</name>
</gene>
<keyword evidence="2" id="KW-1185">Reference proteome</keyword>
<dbReference type="STRING" id="1189621.A3SI_14059"/>
<accession>I5C097</accession>
<dbReference type="Proteomes" id="UP000005551">
    <property type="component" value="Unassembled WGS sequence"/>
</dbReference>
<evidence type="ECO:0000313" key="2">
    <source>
        <dbReference type="Proteomes" id="UP000005551"/>
    </source>
</evidence>
<reference evidence="1 2" key="1">
    <citation type="submission" date="2012-05" db="EMBL/GenBank/DDBJ databases">
        <title>Genome sequence of Nitritalea halalkaliphila LW7.</title>
        <authorList>
            <person name="Jangir P.K."/>
            <person name="Singh A."/>
            <person name="Shivaji S."/>
            <person name="Sharma R."/>
        </authorList>
    </citation>
    <scope>NUCLEOTIDE SEQUENCE [LARGE SCALE GENOMIC DNA]</scope>
    <source>
        <strain evidence="1 2">LW7</strain>
    </source>
</reference>
<organism evidence="1 2">
    <name type="scientific">Nitritalea halalkaliphila LW7</name>
    <dbReference type="NCBI Taxonomy" id="1189621"/>
    <lineage>
        <taxon>Bacteria</taxon>
        <taxon>Pseudomonadati</taxon>
        <taxon>Bacteroidota</taxon>
        <taxon>Cytophagia</taxon>
        <taxon>Cytophagales</taxon>
        <taxon>Cyclobacteriaceae</taxon>
        <taxon>Nitritalea</taxon>
    </lineage>
</organism>
<evidence type="ECO:0000313" key="1">
    <source>
        <dbReference type="EMBL" id="EIM75249.1"/>
    </source>
</evidence>
<sequence length="233" mass="26175">MKKTWNNIVMKKTGYFILLAFWLVMQAVEARAHTFEAAAAADSVIIQYRNSGRVAVAIPEETDREALKNMSINELFRALNLDEKSLSDLDNVNFTPAEGGEAPMFGVKETPGVTEVRVGGIVVTVDETKGNTQVNVVRRRHREPAFRTYFHVDFGINSFLDEDGGFVSSQEDFSTRGWGSWNLGLNWWASQRLVRGLNLNASLGAQLMRFNFDSRNTQVVRGLMGWSSFNART</sequence>
<proteinExistence type="predicted"/>
<protein>
    <submittedName>
        <fullName evidence="1">Uncharacterized protein</fullName>
    </submittedName>
</protein>
<name>I5C097_9BACT</name>